<dbReference type="AlphaFoldDB" id="A0A1X7TCT6"/>
<dbReference type="InParanoid" id="A0A1X7TCT6"/>
<name>A0A1X7TCT6_AMPQE</name>
<dbReference type="EnsemblMetazoa" id="Aqu2.1.12268_001">
    <property type="protein sequence ID" value="Aqu2.1.12268_001"/>
    <property type="gene ID" value="Aqu2.1.12268"/>
</dbReference>
<protein>
    <submittedName>
        <fullName evidence="1">Uncharacterized protein</fullName>
    </submittedName>
</protein>
<accession>A0A1X7TCT6</accession>
<evidence type="ECO:0000313" key="1">
    <source>
        <dbReference type="EnsemblMetazoa" id="Aqu2.1.12268_001"/>
    </source>
</evidence>
<sequence>MKSITVQYISVYLPHKRSRKIKNYLYLTKMYPSSKDIFISSTIVDFYSTRPNLIMNLLLITKLIK</sequence>
<organism evidence="1">
    <name type="scientific">Amphimedon queenslandica</name>
    <name type="common">Sponge</name>
    <dbReference type="NCBI Taxonomy" id="400682"/>
    <lineage>
        <taxon>Eukaryota</taxon>
        <taxon>Metazoa</taxon>
        <taxon>Porifera</taxon>
        <taxon>Demospongiae</taxon>
        <taxon>Heteroscleromorpha</taxon>
        <taxon>Haplosclerida</taxon>
        <taxon>Niphatidae</taxon>
        <taxon>Amphimedon</taxon>
    </lineage>
</organism>
<proteinExistence type="predicted"/>
<reference evidence="1" key="1">
    <citation type="submission" date="2017-05" db="UniProtKB">
        <authorList>
            <consortium name="EnsemblMetazoa"/>
        </authorList>
    </citation>
    <scope>IDENTIFICATION</scope>
</reference>